<evidence type="ECO:0000256" key="1">
    <source>
        <dbReference type="SAM" id="MobiDB-lite"/>
    </source>
</evidence>
<organism evidence="2 3">
    <name type="scientific">Allacma fusca</name>
    <dbReference type="NCBI Taxonomy" id="39272"/>
    <lineage>
        <taxon>Eukaryota</taxon>
        <taxon>Metazoa</taxon>
        <taxon>Ecdysozoa</taxon>
        <taxon>Arthropoda</taxon>
        <taxon>Hexapoda</taxon>
        <taxon>Collembola</taxon>
        <taxon>Symphypleona</taxon>
        <taxon>Sminthuridae</taxon>
        <taxon>Allacma</taxon>
    </lineage>
</organism>
<sequence length="157" mass="17750">MSVNGINNTGTFTVHNLTSTVITGNHNNQSPQEPNQPGASRTNPNEKKTLREKLEAKLRNLELDGAINPHEEFCRTKMTIFYSETTNPDNLADKLYEVKTLSKQDVEKVKSKVWNYEKNAALYDIVVSKRALFELLEALKTSGNENILKLIEELVES</sequence>
<reference evidence="2" key="1">
    <citation type="submission" date="2021-06" db="EMBL/GenBank/DDBJ databases">
        <authorList>
            <person name="Hodson N. C."/>
            <person name="Mongue J. A."/>
            <person name="Jaron S. K."/>
        </authorList>
    </citation>
    <scope>NUCLEOTIDE SEQUENCE</scope>
</reference>
<dbReference type="Proteomes" id="UP000708208">
    <property type="component" value="Unassembled WGS sequence"/>
</dbReference>
<accession>A0A8J2JP43</accession>
<keyword evidence="3" id="KW-1185">Reference proteome</keyword>
<dbReference type="EMBL" id="CAJVCH010091136">
    <property type="protein sequence ID" value="CAG7722638.1"/>
    <property type="molecule type" value="Genomic_DNA"/>
</dbReference>
<evidence type="ECO:0000313" key="3">
    <source>
        <dbReference type="Proteomes" id="UP000708208"/>
    </source>
</evidence>
<name>A0A8J2JP43_9HEXA</name>
<feature type="compositionally biased region" description="Polar residues" evidence="1">
    <location>
        <begin position="22"/>
        <end position="43"/>
    </location>
</feature>
<gene>
    <name evidence="2" type="ORF">AFUS01_LOCUS11765</name>
</gene>
<protein>
    <submittedName>
        <fullName evidence="2">Uncharacterized protein</fullName>
    </submittedName>
</protein>
<proteinExistence type="predicted"/>
<dbReference type="AlphaFoldDB" id="A0A8J2JP43"/>
<comment type="caution">
    <text evidence="2">The sequence shown here is derived from an EMBL/GenBank/DDBJ whole genome shotgun (WGS) entry which is preliminary data.</text>
</comment>
<dbReference type="CDD" id="cd01671">
    <property type="entry name" value="CARD"/>
    <property type="match status" value="1"/>
</dbReference>
<feature type="region of interest" description="Disordered" evidence="1">
    <location>
        <begin position="22"/>
        <end position="46"/>
    </location>
</feature>
<evidence type="ECO:0000313" key="2">
    <source>
        <dbReference type="EMBL" id="CAG7722638.1"/>
    </source>
</evidence>